<accession>A0A653C7Q5</accession>
<dbReference type="AlphaFoldDB" id="A0A653C7Q5"/>
<dbReference type="OrthoDB" id="260807at2759"/>
<evidence type="ECO:0000313" key="2">
    <source>
        <dbReference type="Proteomes" id="UP000410492"/>
    </source>
</evidence>
<sequence>MFLCTAAFVANKEYSEGFSPRFVPGPWTALLSRFKMDTNYVGTIQFRSAMACYRWFSHCFCFGFWNWGKRCSKLIRH</sequence>
<keyword evidence="2" id="KW-1185">Reference proteome</keyword>
<name>A0A653C7Q5_CALMS</name>
<protein>
    <submittedName>
        <fullName evidence="1">Uncharacterized protein</fullName>
    </submittedName>
</protein>
<reference evidence="1 2" key="1">
    <citation type="submission" date="2019-01" db="EMBL/GenBank/DDBJ databases">
        <authorList>
            <person name="Sayadi A."/>
        </authorList>
    </citation>
    <scope>NUCLEOTIDE SEQUENCE [LARGE SCALE GENOMIC DNA]</scope>
</reference>
<proteinExistence type="predicted"/>
<organism evidence="1 2">
    <name type="scientific">Callosobruchus maculatus</name>
    <name type="common">Southern cowpea weevil</name>
    <name type="synonym">Pulse bruchid</name>
    <dbReference type="NCBI Taxonomy" id="64391"/>
    <lineage>
        <taxon>Eukaryota</taxon>
        <taxon>Metazoa</taxon>
        <taxon>Ecdysozoa</taxon>
        <taxon>Arthropoda</taxon>
        <taxon>Hexapoda</taxon>
        <taxon>Insecta</taxon>
        <taxon>Pterygota</taxon>
        <taxon>Neoptera</taxon>
        <taxon>Endopterygota</taxon>
        <taxon>Coleoptera</taxon>
        <taxon>Polyphaga</taxon>
        <taxon>Cucujiformia</taxon>
        <taxon>Chrysomeloidea</taxon>
        <taxon>Chrysomelidae</taxon>
        <taxon>Bruchinae</taxon>
        <taxon>Bruchini</taxon>
        <taxon>Callosobruchus</taxon>
    </lineage>
</organism>
<evidence type="ECO:0000313" key="1">
    <source>
        <dbReference type="EMBL" id="VEN43962.1"/>
    </source>
</evidence>
<dbReference type="EMBL" id="CAACVG010007165">
    <property type="protein sequence ID" value="VEN43962.1"/>
    <property type="molecule type" value="Genomic_DNA"/>
</dbReference>
<dbReference type="Proteomes" id="UP000410492">
    <property type="component" value="Unassembled WGS sequence"/>
</dbReference>
<gene>
    <name evidence="1" type="ORF">CALMAC_LOCUS6935</name>
</gene>